<feature type="domain" description="Rab-GAP TBC" evidence="2">
    <location>
        <begin position="143"/>
        <end position="338"/>
    </location>
</feature>
<feature type="region of interest" description="Disordered" evidence="1">
    <location>
        <begin position="478"/>
        <end position="532"/>
    </location>
</feature>
<dbReference type="Proteomes" id="UP000751190">
    <property type="component" value="Unassembled WGS sequence"/>
</dbReference>
<dbReference type="AlphaFoldDB" id="A0A8J6C4M7"/>
<dbReference type="SUPFAM" id="SSF47923">
    <property type="entry name" value="Ypt/Rab-GAP domain of gyp1p"/>
    <property type="match status" value="2"/>
</dbReference>
<evidence type="ECO:0000313" key="4">
    <source>
        <dbReference type="Proteomes" id="UP000751190"/>
    </source>
</evidence>
<dbReference type="Gene3D" id="1.10.472.80">
    <property type="entry name" value="Ypt/Rab-GAP domain of gyp1p, domain 3"/>
    <property type="match status" value="1"/>
</dbReference>
<evidence type="ECO:0000259" key="2">
    <source>
        <dbReference type="PROSITE" id="PS50086"/>
    </source>
</evidence>
<dbReference type="InterPro" id="IPR000195">
    <property type="entry name" value="Rab-GAP-TBC_dom"/>
</dbReference>
<feature type="region of interest" description="Disordered" evidence="1">
    <location>
        <begin position="26"/>
        <end position="103"/>
    </location>
</feature>
<feature type="compositionally biased region" description="Gly residues" evidence="1">
    <location>
        <begin position="703"/>
        <end position="712"/>
    </location>
</feature>
<name>A0A8J6C4M7_DIALT</name>
<dbReference type="GO" id="GO:0005096">
    <property type="term" value="F:GTPase activator activity"/>
    <property type="evidence" value="ECO:0007669"/>
    <property type="project" value="TreeGrafter"/>
</dbReference>
<dbReference type="InterPro" id="IPR035969">
    <property type="entry name" value="Rab-GAP_TBC_sf"/>
</dbReference>
<proteinExistence type="predicted"/>
<feature type="compositionally biased region" description="Pro residues" evidence="1">
    <location>
        <begin position="486"/>
        <end position="495"/>
    </location>
</feature>
<dbReference type="SMART" id="SM00164">
    <property type="entry name" value="TBC"/>
    <property type="match status" value="1"/>
</dbReference>
<protein>
    <recommendedName>
        <fullName evidence="2">Rab-GAP TBC domain-containing protein</fullName>
    </recommendedName>
</protein>
<dbReference type="OrthoDB" id="294251at2759"/>
<comment type="caution">
    <text evidence="3">The sequence shown here is derived from an EMBL/GenBank/DDBJ whole genome shotgun (WGS) entry which is preliminary data.</text>
</comment>
<feature type="region of interest" description="Disordered" evidence="1">
    <location>
        <begin position="683"/>
        <end position="718"/>
    </location>
</feature>
<organism evidence="3 4">
    <name type="scientific">Diacronema lutheri</name>
    <name type="common">Unicellular marine alga</name>
    <name type="synonym">Monochrysis lutheri</name>
    <dbReference type="NCBI Taxonomy" id="2081491"/>
    <lineage>
        <taxon>Eukaryota</taxon>
        <taxon>Haptista</taxon>
        <taxon>Haptophyta</taxon>
        <taxon>Pavlovophyceae</taxon>
        <taxon>Pavlovales</taxon>
        <taxon>Pavlovaceae</taxon>
        <taxon>Diacronema</taxon>
    </lineage>
</organism>
<dbReference type="PANTHER" id="PTHR47219">
    <property type="entry name" value="RAB GTPASE-ACTIVATING PROTEIN 1-LIKE"/>
    <property type="match status" value="1"/>
</dbReference>
<feature type="compositionally biased region" description="Low complexity" evidence="1">
    <location>
        <begin position="80"/>
        <end position="96"/>
    </location>
</feature>
<gene>
    <name evidence="3" type="ORF">KFE25_013876</name>
</gene>
<accession>A0A8J6C4M7</accession>
<dbReference type="PANTHER" id="PTHR47219:SF20">
    <property type="entry name" value="TBC1 DOMAIN FAMILY MEMBER 2B"/>
    <property type="match status" value="1"/>
</dbReference>
<feature type="region of interest" description="Disordered" evidence="1">
    <location>
        <begin position="347"/>
        <end position="387"/>
    </location>
</feature>
<evidence type="ECO:0000313" key="3">
    <source>
        <dbReference type="EMBL" id="KAG8461857.1"/>
    </source>
</evidence>
<feature type="compositionally biased region" description="Low complexity" evidence="1">
    <location>
        <begin position="35"/>
        <end position="54"/>
    </location>
</feature>
<dbReference type="EMBL" id="JAGTXO010000023">
    <property type="protein sequence ID" value="KAG8461857.1"/>
    <property type="molecule type" value="Genomic_DNA"/>
</dbReference>
<evidence type="ECO:0000256" key="1">
    <source>
        <dbReference type="SAM" id="MobiDB-lite"/>
    </source>
</evidence>
<dbReference type="Gene3D" id="1.10.8.270">
    <property type="entry name" value="putative rabgap domain of human tbc1 domain family member 14 like domains"/>
    <property type="match status" value="1"/>
</dbReference>
<feature type="compositionally biased region" description="Low complexity" evidence="1">
    <location>
        <begin position="372"/>
        <end position="387"/>
    </location>
</feature>
<feature type="compositionally biased region" description="Pro residues" evidence="1">
    <location>
        <begin position="63"/>
        <end position="79"/>
    </location>
</feature>
<keyword evidence="4" id="KW-1185">Reference proteome</keyword>
<dbReference type="Pfam" id="PF00566">
    <property type="entry name" value="RabGAP-TBC"/>
    <property type="match status" value="1"/>
</dbReference>
<dbReference type="GO" id="GO:0031267">
    <property type="term" value="F:small GTPase binding"/>
    <property type="evidence" value="ECO:0007669"/>
    <property type="project" value="TreeGrafter"/>
</dbReference>
<dbReference type="PROSITE" id="PS50086">
    <property type="entry name" value="TBC_RABGAP"/>
    <property type="match status" value="1"/>
</dbReference>
<dbReference type="InterPro" id="IPR050302">
    <property type="entry name" value="Rab_GAP_TBC_domain"/>
</dbReference>
<feature type="compositionally biased region" description="Low complexity" evidence="1">
    <location>
        <begin position="496"/>
        <end position="506"/>
    </location>
</feature>
<reference evidence="3" key="1">
    <citation type="submission" date="2021-05" db="EMBL/GenBank/DDBJ databases">
        <title>The genome of the haptophyte Pavlova lutheri (Diacronema luteri, Pavlovales) - a model for lipid biosynthesis in eukaryotic algae.</title>
        <authorList>
            <person name="Hulatt C.J."/>
            <person name="Posewitz M.C."/>
        </authorList>
    </citation>
    <scope>NUCLEOTIDE SEQUENCE</scope>
    <source>
        <strain evidence="3">NIVA-4/92</strain>
    </source>
</reference>
<sequence>MDDDSWTFRLVHKLAIAMESSMEWLLDDDQPPRPAARAGGARGAQTARAGCTAASVRAQSVPAPTPAPAPAPAPAPTPAPARARGAGAPPRAHAPTSPAGGAACEGSEVVLLARWRAHWRTQPLPPDGRVRRTPELTALVRAGVPATDRVAFWCACTGADALLREPANRGEYARLVALAGAGGAPRSACVQIEKDLNRTFAGMSSVRIPEEEGMAALRRLLSAFAAAEPQIGYTQSMNFVAAMLLLLMDEERAFWVLRAMINGRALRGYYADSMDAAVADQLVFKDALASALPSVSAHLHALGVAVPLVSTAWFLCLFVCCLPLPVLLPVWDLLLFYDGSEPAHGSEAAHARATQPAPLAPHADAPRDARASARASARARTAPAAADPTGGARVLLHVGIELVRLNADALLRCESLEAAYTVLSRAGTSVDPAQLLHATCDALDGRPVDGPPPLGLGRPLAQLRDEAAANLPAALARAAPPRVRAPAPPSPPPTAHAPLASAAQPRHTSPPLPPRGRSRSPPAPSAAADGAVDSGACQGDGGACDGACGEFECLAAARPSACARGSTCAECTRPAGTRRADTMAAHCADGAPSGRLGGALGRWRLRSAAPPAAAGADVQCRPCAPTGLAPTGLADARAGGAAAAAGGGAAAALGAGGLGWPTSGLSYVILQLSHPELIEGYFQQAGRKPPGPGEPRDDAARGAPGGAPGRMGGAAVARPPARAPAFHCGAALASVRMRLDSLSGAVIEDYHHAASFVDGVQALG</sequence>